<gene>
    <name evidence="1" type="ORF">CEP54_011097</name>
</gene>
<protein>
    <submittedName>
        <fullName evidence="1">Uncharacterized protein</fullName>
    </submittedName>
</protein>
<organism evidence="1 2">
    <name type="scientific">Fusarium duplospermum</name>
    <dbReference type="NCBI Taxonomy" id="1325734"/>
    <lineage>
        <taxon>Eukaryota</taxon>
        <taxon>Fungi</taxon>
        <taxon>Dikarya</taxon>
        <taxon>Ascomycota</taxon>
        <taxon>Pezizomycotina</taxon>
        <taxon>Sordariomycetes</taxon>
        <taxon>Hypocreomycetidae</taxon>
        <taxon>Hypocreales</taxon>
        <taxon>Nectriaceae</taxon>
        <taxon>Fusarium</taxon>
        <taxon>Fusarium solani species complex</taxon>
    </lineage>
</organism>
<dbReference type="EMBL" id="NKCI01000140">
    <property type="protein sequence ID" value="RSL52075.1"/>
    <property type="molecule type" value="Genomic_DNA"/>
</dbReference>
<dbReference type="AlphaFoldDB" id="A0A428PGE2"/>
<proteinExistence type="predicted"/>
<evidence type="ECO:0000313" key="2">
    <source>
        <dbReference type="Proteomes" id="UP000288168"/>
    </source>
</evidence>
<evidence type="ECO:0000313" key="1">
    <source>
        <dbReference type="EMBL" id="RSL52075.1"/>
    </source>
</evidence>
<dbReference type="Proteomes" id="UP000288168">
    <property type="component" value="Unassembled WGS sequence"/>
</dbReference>
<sequence>MFVIGFISTTALTPCAIWGPPFFLSAALACGFVTIRACLSCQCYHLRRSPAEHAGDVPPREIDVIGSTLSELVSLISDLKDLCASLFPSTSRILLTSILITDH</sequence>
<keyword evidence="2" id="KW-1185">Reference proteome</keyword>
<comment type="caution">
    <text evidence="1">The sequence shown here is derived from an EMBL/GenBank/DDBJ whole genome shotgun (WGS) entry which is preliminary data.</text>
</comment>
<name>A0A428PGE2_9HYPO</name>
<accession>A0A428PGE2</accession>
<reference evidence="1 2" key="1">
    <citation type="submission" date="2017-06" db="EMBL/GenBank/DDBJ databases">
        <title>Comparative genomic analysis of Ambrosia Fusariam Clade fungi.</title>
        <authorList>
            <person name="Stajich J.E."/>
            <person name="Carrillo J."/>
            <person name="Kijimoto T."/>
            <person name="Eskalen A."/>
            <person name="O'Donnell K."/>
            <person name="Kasson M."/>
        </authorList>
    </citation>
    <scope>NUCLEOTIDE SEQUENCE [LARGE SCALE GENOMIC DNA]</scope>
    <source>
        <strain evidence="1 2">NRRL62584</strain>
    </source>
</reference>